<keyword evidence="3" id="KW-1185">Reference proteome</keyword>
<feature type="region of interest" description="Disordered" evidence="1">
    <location>
        <begin position="20"/>
        <end position="48"/>
    </location>
</feature>
<accession>A0A086ZHJ6</accession>
<evidence type="ECO:0000313" key="2">
    <source>
        <dbReference type="EMBL" id="KFI45996.1"/>
    </source>
</evidence>
<dbReference type="Gene3D" id="1.10.20.60">
    <property type="entry name" value="Glu-tRNAGln amidotransferase C subunit, N-terminal domain"/>
    <property type="match status" value="1"/>
</dbReference>
<dbReference type="EMBL" id="JGYP01000002">
    <property type="protein sequence ID" value="KFI45996.1"/>
    <property type="molecule type" value="Genomic_DNA"/>
</dbReference>
<dbReference type="GO" id="GO:0016740">
    <property type="term" value="F:transferase activity"/>
    <property type="evidence" value="ECO:0007669"/>
    <property type="project" value="UniProtKB-KW"/>
</dbReference>
<gene>
    <name evidence="2" type="ORF">BBOH_0803</name>
</gene>
<keyword evidence="2" id="KW-0808">Transferase</keyword>
<comment type="caution">
    <text evidence="2">The sequence shown here is derived from an EMBL/GenBank/DDBJ whole genome shotgun (WGS) entry which is preliminary data.</text>
</comment>
<dbReference type="AlphaFoldDB" id="A0A086ZHJ6"/>
<sequence>MPTFTRETVEHLGDLAKIALTDEEATRMPGRAERHRRVHQQGPGGRVR</sequence>
<name>A0A086ZHJ6_9BIFI</name>
<organism evidence="2 3">
    <name type="scientific">Bifidobacterium bohemicum DSM 22767</name>
    <dbReference type="NCBI Taxonomy" id="1437606"/>
    <lineage>
        <taxon>Bacteria</taxon>
        <taxon>Bacillati</taxon>
        <taxon>Actinomycetota</taxon>
        <taxon>Actinomycetes</taxon>
        <taxon>Bifidobacteriales</taxon>
        <taxon>Bifidobacteriaceae</taxon>
        <taxon>Bifidobacterium</taxon>
    </lineage>
</organism>
<proteinExistence type="predicted"/>
<dbReference type="Proteomes" id="UP000029096">
    <property type="component" value="Unassembled WGS sequence"/>
</dbReference>
<dbReference type="STRING" id="1437606.BBOH_0803"/>
<protein>
    <submittedName>
        <fullName evidence="2">Aspartyl/glutamyl-tRNA(Asn/Gln) amidotransferase subunit C</fullName>
    </submittedName>
</protein>
<evidence type="ECO:0000256" key="1">
    <source>
        <dbReference type="SAM" id="MobiDB-lite"/>
    </source>
</evidence>
<evidence type="ECO:0000313" key="3">
    <source>
        <dbReference type="Proteomes" id="UP000029096"/>
    </source>
</evidence>
<reference evidence="2 3" key="1">
    <citation type="submission" date="2014-03" db="EMBL/GenBank/DDBJ databases">
        <title>Genomics of Bifidobacteria.</title>
        <authorList>
            <person name="Ventura M."/>
            <person name="Milani C."/>
            <person name="Lugli G.A."/>
        </authorList>
    </citation>
    <scope>NUCLEOTIDE SEQUENCE [LARGE SCALE GENOMIC DNA]</scope>
    <source>
        <strain evidence="2 3">DSM 22767</strain>
    </source>
</reference>